<gene>
    <name evidence="2" type="ordered locus">sce3505</name>
</gene>
<dbReference type="HOGENOM" id="CLU_658725_0_0_7"/>
<name>A9GRS5_SORC5</name>
<dbReference type="InterPro" id="IPR049806">
    <property type="entry name" value="MasK-like_C"/>
</dbReference>
<protein>
    <recommendedName>
        <fullName evidence="4">AgmX/PglI C-terminal domain-containing protein</fullName>
    </recommendedName>
</protein>
<feature type="signal peptide" evidence="1">
    <location>
        <begin position="1"/>
        <end position="20"/>
    </location>
</feature>
<evidence type="ECO:0000313" key="2">
    <source>
        <dbReference type="EMBL" id="CAN93665.1"/>
    </source>
</evidence>
<evidence type="ECO:0008006" key="4">
    <source>
        <dbReference type="Google" id="ProtNLM"/>
    </source>
</evidence>
<dbReference type="eggNOG" id="COG1716">
    <property type="taxonomic scope" value="Bacteria"/>
</dbReference>
<evidence type="ECO:0000313" key="3">
    <source>
        <dbReference type="Proteomes" id="UP000002139"/>
    </source>
</evidence>
<keyword evidence="1" id="KW-0732">Signal</keyword>
<proteinExistence type="predicted"/>
<reference evidence="2 3" key="1">
    <citation type="journal article" date="2007" name="Nat. Biotechnol.">
        <title>Complete genome sequence of the myxobacterium Sorangium cellulosum.</title>
        <authorList>
            <person name="Schneiker S."/>
            <person name="Perlova O."/>
            <person name="Kaiser O."/>
            <person name="Gerth K."/>
            <person name="Alici A."/>
            <person name="Altmeyer M.O."/>
            <person name="Bartels D."/>
            <person name="Bekel T."/>
            <person name="Beyer S."/>
            <person name="Bode E."/>
            <person name="Bode H.B."/>
            <person name="Bolten C.J."/>
            <person name="Choudhuri J.V."/>
            <person name="Doss S."/>
            <person name="Elnakady Y.A."/>
            <person name="Frank B."/>
            <person name="Gaigalat L."/>
            <person name="Goesmann A."/>
            <person name="Groeger C."/>
            <person name="Gross F."/>
            <person name="Jelsbak L."/>
            <person name="Jelsbak L."/>
            <person name="Kalinowski J."/>
            <person name="Kegler C."/>
            <person name="Knauber T."/>
            <person name="Konietzny S."/>
            <person name="Kopp M."/>
            <person name="Krause L."/>
            <person name="Krug D."/>
            <person name="Linke B."/>
            <person name="Mahmud T."/>
            <person name="Martinez-Arias R."/>
            <person name="McHardy A.C."/>
            <person name="Merai M."/>
            <person name="Meyer F."/>
            <person name="Mormann S."/>
            <person name="Munoz-Dorado J."/>
            <person name="Perez J."/>
            <person name="Pradella S."/>
            <person name="Rachid S."/>
            <person name="Raddatz G."/>
            <person name="Rosenau F."/>
            <person name="Rueckert C."/>
            <person name="Sasse F."/>
            <person name="Scharfe M."/>
            <person name="Schuster S.C."/>
            <person name="Suen G."/>
            <person name="Treuner-Lange A."/>
            <person name="Velicer G.J."/>
            <person name="Vorholter F.-J."/>
            <person name="Weissman K.J."/>
            <person name="Welch R.D."/>
            <person name="Wenzel S.C."/>
            <person name="Whitworth D.E."/>
            <person name="Wilhelm S."/>
            <person name="Wittmann C."/>
            <person name="Bloecker H."/>
            <person name="Puehler A."/>
            <person name="Mueller R."/>
        </authorList>
    </citation>
    <scope>NUCLEOTIDE SEQUENCE [LARGE SCALE GENOMIC DNA]</scope>
    <source>
        <strain evidence="3">So ce56</strain>
    </source>
</reference>
<dbReference type="Proteomes" id="UP000002139">
    <property type="component" value="Chromosome"/>
</dbReference>
<organism evidence="2 3">
    <name type="scientific">Sorangium cellulosum (strain So ce56)</name>
    <name type="common">Polyangium cellulosum (strain So ce56)</name>
    <dbReference type="NCBI Taxonomy" id="448385"/>
    <lineage>
        <taxon>Bacteria</taxon>
        <taxon>Pseudomonadati</taxon>
        <taxon>Myxococcota</taxon>
        <taxon>Polyangia</taxon>
        <taxon>Polyangiales</taxon>
        <taxon>Polyangiaceae</taxon>
        <taxon>Sorangium</taxon>
    </lineage>
</organism>
<feature type="chain" id="PRO_5002739173" description="AgmX/PglI C-terminal domain-containing protein" evidence="1">
    <location>
        <begin position="21"/>
        <end position="417"/>
    </location>
</feature>
<sequence length="417" mass="43933">MPHPTWCPIALLAASLCACAAPAPPPASTERPIAVPIAPAAPPAAPEAPPDAASPPEVEIRGHQILLDGRLVGDAKSIAELGRLTKIDELFVQLEARRARESDRGAPAQGEIAVVADEAVAWVVVESVSRTAAFAGYPLALLRTGVGGLRFRTPMPGPPEESASEPPRFEFAVDVRERDVELSLFELTVAPPSASEGGGFVRTLVKREVVGPQRERASAALAELAEAACAKAPRTCLDRIGLRAVPGASLADVKEIVSTTLARARQWKERPPGSKPEILLLGALPREGRFTGPPGAPPSLRMTSMDVSGRLQPTEIQQAVRARFGGLRKCYEDGLRRDPNLAGRIAVRFVIGRDGKVTTVTEGALPPASSPPSAASAPMPDRAVVSCVLREFEKLTFPAPEGGVVTVVYPLMFSPGS</sequence>
<accession>A9GRS5</accession>
<dbReference type="NCBIfam" id="NF033768">
    <property type="entry name" value="myxo_SS_tail"/>
    <property type="match status" value="1"/>
</dbReference>
<dbReference type="AlphaFoldDB" id="A9GRS5"/>
<dbReference type="eggNOG" id="COG0848">
    <property type="taxonomic scope" value="Bacteria"/>
</dbReference>
<evidence type="ECO:0000256" key="1">
    <source>
        <dbReference type="SAM" id="SignalP"/>
    </source>
</evidence>
<keyword evidence="3" id="KW-1185">Reference proteome</keyword>
<dbReference type="EMBL" id="AM746676">
    <property type="protein sequence ID" value="CAN93665.1"/>
    <property type="molecule type" value="Genomic_DNA"/>
</dbReference>
<dbReference type="KEGG" id="scl:sce3505"/>